<reference evidence="1" key="1">
    <citation type="submission" date="2020-12" db="EMBL/GenBank/DDBJ databases">
        <title>Enhanced detection system for hospital associated transmission using whole genome sequencing surveillance.</title>
        <authorList>
            <person name="Harrison L.H."/>
            <person name="Van Tyne D."/>
            <person name="Marsh J.W."/>
            <person name="Griffith M.P."/>
            <person name="Snyder D.J."/>
            <person name="Cooper V.S."/>
            <person name="Mustapha M."/>
        </authorList>
    </citation>
    <scope>NUCLEOTIDE SEQUENCE</scope>
    <source>
        <strain evidence="1">PSB00042</strain>
    </source>
</reference>
<dbReference type="AlphaFoldDB" id="A0A8I1EBL6"/>
<evidence type="ECO:0000313" key="1">
    <source>
        <dbReference type="EMBL" id="MBI6882313.1"/>
    </source>
</evidence>
<comment type="caution">
    <text evidence="1">The sequence shown here is derived from an EMBL/GenBank/DDBJ whole genome shotgun (WGS) entry which is preliminary data.</text>
</comment>
<dbReference type="RefSeq" id="WP_198745938.1">
    <property type="nucleotide sequence ID" value="NZ_JAEHTE010000001.1"/>
</dbReference>
<dbReference type="Proteomes" id="UP000637061">
    <property type="component" value="Unassembled WGS sequence"/>
</dbReference>
<organism evidence="1 2">
    <name type="scientific">Pseudomonas putida</name>
    <name type="common">Arthrobacter siderocapsulatus</name>
    <dbReference type="NCBI Taxonomy" id="303"/>
    <lineage>
        <taxon>Bacteria</taxon>
        <taxon>Pseudomonadati</taxon>
        <taxon>Pseudomonadota</taxon>
        <taxon>Gammaproteobacteria</taxon>
        <taxon>Pseudomonadales</taxon>
        <taxon>Pseudomonadaceae</taxon>
        <taxon>Pseudomonas</taxon>
    </lineage>
</organism>
<accession>A0A8I1EBL6</accession>
<protein>
    <submittedName>
        <fullName evidence="1">Uncharacterized protein</fullName>
    </submittedName>
</protein>
<dbReference type="EMBL" id="JAEHTE010000001">
    <property type="protein sequence ID" value="MBI6882313.1"/>
    <property type="molecule type" value="Genomic_DNA"/>
</dbReference>
<evidence type="ECO:0000313" key="2">
    <source>
        <dbReference type="Proteomes" id="UP000637061"/>
    </source>
</evidence>
<name>A0A8I1EBL6_PSEPU</name>
<sequence>MKVWITRPRCDEVFMGGLRNVLLWVDKPYFDQRPLTEEYELYDPDTKEYGPGVWREGGWTSTAGEVRAKPFLKQSEAVKERVWELIRESLVSDELDLPVVTAFESGDILLDIRYEAKCAVSWKRFLLEIDLATENVRRVQVRVLMPGDVDGVDLPLTPEIASTSHFLDEDINRPFSLKGRPGKFELRDDRIW</sequence>
<gene>
    <name evidence="1" type="ORF">JEU22_00010</name>
</gene>
<proteinExistence type="predicted"/>